<dbReference type="InterPro" id="IPR053781">
    <property type="entry name" value="F-box_AtFBL13-like"/>
</dbReference>
<dbReference type="AlphaFoldDB" id="A0A6D2KS02"/>
<dbReference type="PANTHER" id="PTHR31293">
    <property type="entry name" value="RNI-LIKE SUPERFAMILY PROTEIN"/>
    <property type="match status" value="1"/>
</dbReference>
<name>A0A6D2KS02_9BRAS</name>
<dbReference type="Proteomes" id="UP000467841">
    <property type="component" value="Unassembled WGS sequence"/>
</dbReference>
<dbReference type="PANTHER" id="PTHR31293:SF12">
    <property type="entry name" value="RNI-LIKE SUPERFAMILY PROTEIN"/>
    <property type="match status" value="1"/>
</dbReference>
<evidence type="ECO:0000313" key="3">
    <source>
        <dbReference type="Proteomes" id="UP000467841"/>
    </source>
</evidence>
<dbReference type="SUPFAM" id="SSF81383">
    <property type="entry name" value="F-box domain"/>
    <property type="match status" value="1"/>
</dbReference>
<accession>A0A6D2KS02</accession>
<dbReference type="InterPro" id="IPR036047">
    <property type="entry name" value="F-box-like_dom_sf"/>
</dbReference>
<dbReference type="Pfam" id="PF00646">
    <property type="entry name" value="F-box"/>
    <property type="match status" value="1"/>
</dbReference>
<gene>
    <name evidence="2" type="ORF">MERR_LOCUS46849</name>
</gene>
<protein>
    <recommendedName>
        <fullName evidence="1">F-box domain-containing protein</fullName>
    </recommendedName>
</protein>
<keyword evidence="3" id="KW-1185">Reference proteome</keyword>
<dbReference type="InterPro" id="IPR055294">
    <property type="entry name" value="FBL60-like"/>
</dbReference>
<dbReference type="OrthoDB" id="612216at2759"/>
<dbReference type="CDD" id="cd22160">
    <property type="entry name" value="F-box_AtFBL13-like"/>
    <property type="match status" value="1"/>
</dbReference>
<comment type="caution">
    <text evidence="2">The sequence shown here is derived from an EMBL/GenBank/DDBJ whole genome shotgun (WGS) entry which is preliminary data.</text>
</comment>
<evidence type="ECO:0000313" key="2">
    <source>
        <dbReference type="EMBL" id="CAA7059613.1"/>
    </source>
</evidence>
<reference evidence="2" key="1">
    <citation type="submission" date="2020-01" db="EMBL/GenBank/DDBJ databases">
        <authorList>
            <person name="Mishra B."/>
        </authorList>
    </citation>
    <scope>NUCLEOTIDE SEQUENCE [LARGE SCALE GENOMIC DNA]</scope>
</reference>
<dbReference type="InterPro" id="IPR001810">
    <property type="entry name" value="F-box_dom"/>
</dbReference>
<evidence type="ECO:0000259" key="1">
    <source>
        <dbReference type="Pfam" id="PF00646"/>
    </source>
</evidence>
<dbReference type="EMBL" id="CACVBM020001784">
    <property type="protein sequence ID" value="CAA7059613.1"/>
    <property type="molecule type" value="Genomic_DNA"/>
</dbReference>
<feature type="domain" description="F-box" evidence="1">
    <location>
        <begin position="5"/>
        <end position="43"/>
    </location>
</feature>
<proteinExistence type="predicted"/>
<sequence length="159" mass="18379">MDKINELTDDLLVKILSFVPATVAVSTSILSKRWEFLWMWVPKLEYIDYNDMTVANRSRSSYLDFINKNMSLRRAPIIESLLLGFYIRSLQPEDLKVWLGIAVSRCVRELSINYSSCSEEPDLVLPTSLYTCKSLVTLELEGRDVLVDMMFLLRFVSLP</sequence>
<organism evidence="2 3">
    <name type="scientific">Microthlaspi erraticum</name>
    <dbReference type="NCBI Taxonomy" id="1685480"/>
    <lineage>
        <taxon>Eukaryota</taxon>
        <taxon>Viridiplantae</taxon>
        <taxon>Streptophyta</taxon>
        <taxon>Embryophyta</taxon>
        <taxon>Tracheophyta</taxon>
        <taxon>Spermatophyta</taxon>
        <taxon>Magnoliopsida</taxon>
        <taxon>eudicotyledons</taxon>
        <taxon>Gunneridae</taxon>
        <taxon>Pentapetalae</taxon>
        <taxon>rosids</taxon>
        <taxon>malvids</taxon>
        <taxon>Brassicales</taxon>
        <taxon>Brassicaceae</taxon>
        <taxon>Coluteocarpeae</taxon>
        <taxon>Microthlaspi</taxon>
    </lineage>
</organism>